<evidence type="ECO:0000313" key="3">
    <source>
        <dbReference type="Proteomes" id="UP000271469"/>
    </source>
</evidence>
<accession>A0A3G8JN03</accession>
<name>A0A3G8JN03_9ACTN</name>
<dbReference type="AlphaFoldDB" id="A0A3G8JN03"/>
<organism evidence="2 3">
    <name type="scientific">Gordonia insulae</name>
    <dbReference type="NCBI Taxonomy" id="2420509"/>
    <lineage>
        <taxon>Bacteria</taxon>
        <taxon>Bacillati</taxon>
        <taxon>Actinomycetota</taxon>
        <taxon>Actinomycetes</taxon>
        <taxon>Mycobacteriales</taxon>
        <taxon>Gordoniaceae</taxon>
        <taxon>Gordonia</taxon>
    </lineage>
</organism>
<dbReference type="Proteomes" id="UP000271469">
    <property type="component" value="Chromosome"/>
</dbReference>
<evidence type="ECO:0000259" key="1">
    <source>
        <dbReference type="Pfam" id="PF05223"/>
    </source>
</evidence>
<protein>
    <recommendedName>
        <fullName evidence="1">NTF2-like N-terminal transpeptidase domain-containing protein</fullName>
    </recommendedName>
</protein>
<evidence type="ECO:0000313" key="2">
    <source>
        <dbReference type="EMBL" id="AZG46373.1"/>
    </source>
</evidence>
<keyword evidence="3" id="KW-1185">Reference proteome</keyword>
<dbReference type="Pfam" id="PF05223">
    <property type="entry name" value="MecA_N"/>
    <property type="match status" value="1"/>
</dbReference>
<proteinExistence type="predicted"/>
<dbReference type="KEGG" id="gom:D7316_02974"/>
<gene>
    <name evidence="2" type="ORF">D7316_02974</name>
</gene>
<reference evidence="2 3" key="1">
    <citation type="submission" date="2018-11" db="EMBL/GenBank/DDBJ databases">
        <title>Gordonia insulae sp. nov., isolated from an island soil.</title>
        <authorList>
            <person name="Kim Y.S."/>
            <person name="Kim S.B."/>
        </authorList>
    </citation>
    <scope>NUCLEOTIDE SEQUENCE [LARGE SCALE GENOMIC DNA]</scope>
    <source>
        <strain evidence="2 3">MMS17-SY073</strain>
    </source>
</reference>
<dbReference type="InterPro" id="IPR007887">
    <property type="entry name" value="MecA_N"/>
</dbReference>
<dbReference type="GO" id="GO:0046677">
    <property type="term" value="P:response to antibiotic"/>
    <property type="evidence" value="ECO:0007669"/>
    <property type="project" value="InterPro"/>
</dbReference>
<sequence length="569" mass="59700">MTPLIPEWKLAASKSSVTRVKIETMKIWVKRAPMLVCAVATSSVVALSACGASSSSDDAAGAVNEFAAAMERQDAGGAAKFTTAPGQAGEALTQTLQGMNAEHVDMTVEKPVEYSDGTASFSLKTTYRWAKNRTFETTSSGTARHLSTGWKITWEPSVIYPGLPYGGQLREIRTDATPSPTVRSRSGKTFMYLQPVNEIILDPTRTKDVDRSARALARTLAPIAPLITNQVIAEKLAETPGKPITAVTLRDPDMQVLQSDPNAVPGVVVRKAGMLVMADRRLASPLESGLTNYWQAIRDATAGWQVQMVGPGIKPRKLAGEQGPPGPSVNTTVDQNLQLTLGDAAVEVGQPATIMALDAMSGAILGMAQNSYAIDRGTNVDSVYPVGSTLNPVLTEVDRTANANQESTDAVLDRLGLGVQFTVPGASAPTADQPGVTTVDFRPGDLKASMMNMGALGVALARSSVGQMTSVAPFVIKGVPTNVVGGALGELDAATTAPVIKAMTETAKTGDASDLTRAPGLKALVGTNGPQGPGWFLGMQDGKVIVIYCEGDKSGTAALQVAQKYFRIR</sequence>
<dbReference type="EMBL" id="CP033972">
    <property type="protein sequence ID" value="AZG46373.1"/>
    <property type="molecule type" value="Genomic_DNA"/>
</dbReference>
<feature type="domain" description="NTF2-like N-terminal transpeptidase" evidence="1">
    <location>
        <begin position="59"/>
        <end position="163"/>
    </location>
</feature>